<dbReference type="EMBL" id="AHNZ02000965">
    <property type="protein sequence ID" value="EMO02826.1"/>
    <property type="molecule type" value="Genomic_DNA"/>
</dbReference>
<sequence>MTSFTRIDRLKRRAEKLNKLHDKISVLLSRLSLFRLIFFRLFTLDFYFLLFTFF</sequence>
<evidence type="ECO:0000313" key="3">
    <source>
        <dbReference type="Proteomes" id="UP000012092"/>
    </source>
</evidence>
<protein>
    <submittedName>
        <fullName evidence="2">Uncharacterized protein</fullName>
    </submittedName>
</protein>
<feature type="non-terminal residue" evidence="2">
    <location>
        <position position="54"/>
    </location>
</feature>
<reference evidence="2 3" key="1">
    <citation type="submission" date="2013-01" db="EMBL/GenBank/DDBJ databases">
        <authorList>
            <person name="Harkins D.M."/>
            <person name="Durkin A.S."/>
            <person name="Brinkac L.M."/>
            <person name="Haft D.H."/>
            <person name="Selengut J.D."/>
            <person name="Sanka R."/>
            <person name="DePew J."/>
            <person name="Purushe J."/>
            <person name="Picardeau M."/>
            <person name="Werts C."/>
            <person name="Goarant C."/>
            <person name="Vinetz J.M."/>
            <person name="Sutton G.G."/>
            <person name="Nierman W.C."/>
            <person name="Fouts D.E."/>
        </authorList>
    </citation>
    <scope>NUCLEOTIDE SEQUENCE [LARGE SCALE GENOMIC DNA]</scope>
    <source>
        <strain evidence="2 3">Verdun HP</strain>
    </source>
</reference>
<keyword evidence="1" id="KW-0472">Membrane</keyword>
<evidence type="ECO:0000256" key="1">
    <source>
        <dbReference type="SAM" id="Phobius"/>
    </source>
</evidence>
<accession>M6RAS4</accession>
<organism evidence="2 3">
    <name type="scientific">Leptospira interrogans serovar Icterohaemorrhagiae str. Verdun HP</name>
    <dbReference type="NCBI Taxonomy" id="1049910"/>
    <lineage>
        <taxon>Bacteria</taxon>
        <taxon>Pseudomonadati</taxon>
        <taxon>Spirochaetota</taxon>
        <taxon>Spirochaetia</taxon>
        <taxon>Leptospirales</taxon>
        <taxon>Leptospiraceae</taxon>
        <taxon>Leptospira</taxon>
    </lineage>
</organism>
<keyword evidence="1" id="KW-1133">Transmembrane helix</keyword>
<feature type="transmembrane region" description="Helical" evidence="1">
    <location>
        <begin position="33"/>
        <end position="53"/>
    </location>
</feature>
<dbReference type="Proteomes" id="UP000012092">
    <property type="component" value="Unassembled WGS sequence"/>
</dbReference>
<name>M6RAS4_LEPIR</name>
<gene>
    <name evidence="2" type="ORF">LEP1GSC116_0308</name>
</gene>
<dbReference type="AlphaFoldDB" id="M6RAS4"/>
<proteinExistence type="predicted"/>
<evidence type="ECO:0000313" key="2">
    <source>
        <dbReference type="EMBL" id="EMO02826.1"/>
    </source>
</evidence>
<keyword evidence="1" id="KW-0812">Transmembrane</keyword>
<comment type="caution">
    <text evidence="2">The sequence shown here is derived from an EMBL/GenBank/DDBJ whole genome shotgun (WGS) entry which is preliminary data.</text>
</comment>